<feature type="compositionally biased region" description="Basic and acidic residues" evidence="1">
    <location>
        <begin position="9"/>
        <end position="19"/>
    </location>
</feature>
<gene>
    <name evidence="2" type="ORF">FKW44_016877</name>
</gene>
<protein>
    <submittedName>
        <fullName evidence="2">Zinc finger protein 830like</fullName>
    </submittedName>
</protein>
<evidence type="ECO:0000313" key="3">
    <source>
        <dbReference type="Proteomes" id="UP000595437"/>
    </source>
</evidence>
<feature type="non-terminal residue" evidence="2">
    <location>
        <position position="51"/>
    </location>
</feature>
<dbReference type="OrthoDB" id="77607at2759"/>
<feature type="region of interest" description="Disordered" evidence="1">
    <location>
        <begin position="1"/>
        <end position="51"/>
    </location>
</feature>
<reference evidence="3" key="1">
    <citation type="submission" date="2021-01" db="EMBL/GenBank/DDBJ databases">
        <title>Caligus Genome Assembly.</title>
        <authorList>
            <person name="Gallardo-Escarate C."/>
        </authorList>
    </citation>
    <scope>NUCLEOTIDE SEQUENCE [LARGE SCALE GENOMIC DNA]</scope>
</reference>
<evidence type="ECO:0000313" key="2">
    <source>
        <dbReference type="EMBL" id="QQP42266.1"/>
    </source>
</evidence>
<name>A0A7T8K1P8_CALRO</name>
<organism evidence="2 3">
    <name type="scientific">Caligus rogercresseyi</name>
    <name type="common">Sea louse</name>
    <dbReference type="NCBI Taxonomy" id="217165"/>
    <lineage>
        <taxon>Eukaryota</taxon>
        <taxon>Metazoa</taxon>
        <taxon>Ecdysozoa</taxon>
        <taxon>Arthropoda</taxon>
        <taxon>Crustacea</taxon>
        <taxon>Multicrustacea</taxon>
        <taxon>Hexanauplia</taxon>
        <taxon>Copepoda</taxon>
        <taxon>Siphonostomatoida</taxon>
        <taxon>Caligidae</taxon>
        <taxon>Caligus</taxon>
    </lineage>
</organism>
<accession>A0A7T8K1P8</accession>
<dbReference type="AlphaFoldDB" id="A0A7T8K1P8"/>
<dbReference type="Proteomes" id="UP000595437">
    <property type="component" value="Chromosome 11"/>
</dbReference>
<sequence length="51" mass="5700">PYHAYHPTTTKDKDGRQEAKASSSQKNAEEDETPHGELPKGFFDDPVQDAK</sequence>
<proteinExistence type="predicted"/>
<evidence type="ECO:0000256" key="1">
    <source>
        <dbReference type="SAM" id="MobiDB-lite"/>
    </source>
</evidence>
<keyword evidence="3" id="KW-1185">Reference proteome</keyword>
<dbReference type="EMBL" id="CP045900">
    <property type="protein sequence ID" value="QQP42266.1"/>
    <property type="molecule type" value="Genomic_DNA"/>
</dbReference>
<feature type="non-terminal residue" evidence="2">
    <location>
        <position position="1"/>
    </location>
</feature>